<gene>
    <name evidence="6" type="ORF">EYH45_05895</name>
</gene>
<dbReference type="Proteomes" id="UP000608579">
    <property type="component" value="Unassembled WGS sequence"/>
</dbReference>
<keyword evidence="3 5" id="KW-1133">Transmembrane helix</keyword>
<dbReference type="Pfam" id="PF04191">
    <property type="entry name" value="PEMT"/>
    <property type="match status" value="1"/>
</dbReference>
<keyword evidence="4 5" id="KW-0472">Membrane</keyword>
<organism evidence="6 7">
    <name type="scientific">Caldiarchaeum subterraneum</name>
    <dbReference type="NCBI Taxonomy" id="311458"/>
    <lineage>
        <taxon>Archaea</taxon>
        <taxon>Nitrososphaerota</taxon>
        <taxon>Candidatus Caldarchaeales</taxon>
        <taxon>Candidatus Caldarchaeaceae</taxon>
        <taxon>Candidatus Caldarchaeum</taxon>
    </lineage>
</organism>
<name>A0A833A4U2_CALS0</name>
<evidence type="ECO:0008006" key="8">
    <source>
        <dbReference type="Google" id="ProtNLM"/>
    </source>
</evidence>
<evidence type="ECO:0000256" key="5">
    <source>
        <dbReference type="SAM" id="Phobius"/>
    </source>
</evidence>
<dbReference type="Gene3D" id="1.20.120.1630">
    <property type="match status" value="1"/>
</dbReference>
<dbReference type="EMBL" id="DQVM01000113">
    <property type="protein sequence ID" value="HIQ30078.1"/>
    <property type="molecule type" value="Genomic_DNA"/>
</dbReference>
<feature type="transmembrane region" description="Helical" evidence="5">
    <location>
        <begin position="6"/>
        <end position="28"/>
    </location>
</feature>
<dbReference type="AlphaFoldDB" id="A0A833A4U2"/>
<evidence type="ECO:0000256" key="2">
    <source>
        <dbReference type="ARBA" id="ARBA00022692"/>
    </source>
</evidence>
<evidence type="ECO:0000256" key="1">
    <source>
        <dbReference type="ARBA" id="ARBA00004127"/>
    </source>
</evidence>
<protein>
    <recommendedName>
        <fullName evidence="8">Isoprenylcysteine carboxylmethyltransferase family protein</fullName>
    </recommendedName>
</protein>
<dbReference type="GO" id="GO:0012505">
    <property type="term" value="C:endomembrane system"/>
    <property type="evidence" value="ECO:0007669"/>
    <property type="project" value="UniProtKB-SubCell"/>
</dbReference>
<feature type="transmembrane region" description="Helical" evidence="5">
    <location>
        <begin position="116"/>
        <end position="135"/>
    </location>
</feature>
<feature type="transmembrane region" description="Helical" evidence="5">
    <location>
        <begin position="40"/>
        <end position="61"/>
    </location>
</feature>
<accession>A0A833A4U2</accession>
<reference evidence="6" key="1">
    <citation type="journal article" date="2020" name="ISME J.">
        <title>Gammaproteobacteria mediating utilization of methyl-, sulfur- and petroleum organic compounds in deep ocean hydrothermal plumes.</title>
        <authorList>
            <person name="Zhou Z."/>
            <person name="Liu Y."/>
            <person name="Pan J."/>
            <person name="Cron B.R."/>
            <person name="Toner B.M."/>
            <person name="Anantharaman K."/>
            <person name="Breier J.A."/>
            <person name="Dick G.J."/>
            <person name="Li M."/>
        </authorList>
    </citation>
    <scope>NUCLEOTIDE SEQUENCE</scope>
    <source>
        <strain evidence="6">SZUA-1515</strain>
    </source>
</reference>
<evidence type="ECO:0000256" key="4">
    <source>
        <dbReference type="ARBA" id="ARBA00023136"/>
    </source>
</evidence>
<evidence type="ECO:0000313" key="7">
    <source>
        <dbReference type="Proteomes" id="UP000608579"/>
    </source>
</evidence>
<evidence type="ECO:0000256" key="3">
    <source>
        <dbReference type="ARBA" id="ARBA00022989"/>
    </source>
</evidence>
<sequence>MKRLLIYASHLLLFTVFVPYVMYLLATLAEPLMGFKPPAAFTYILPIPGYALILLGLALMLRAEVDMYMHSGGTPFPFYNPTERLVREGIYACTRNPMYLGTTLEYCGLALALNRLLMLPIALATLGLAMTLYFMHEKPKIERLNSREALEYLSSTPLLIPRAKCLKQAFFFKRGEKPAT</sequence>
<comment type="caution">
    <text evidence="6">The sequence shown here is derived from an EMBL/GenBank/DDBJ whole genome shotgun (WGS) entry which is preliminary data.</text>
</comment>
<dbReference type="InterPro" id="IPR007318">
    <property type="entry name" value="Phopholipid_MeTrfase"/>
</dbReference>
<comment type="subcellular location">
    <subcellularLocation>
        <location evidence="1">Endomembrane system</location>
        <topology evidence="1">Multi-pass membrane protein</topology>
    </subcellularLocation>
</comment>
<proteinExistence type="predicted"/>
<keyword evidence="2 5" id="KW-0812">Transmembrane</keyword>
<evidence type="ECO:0000313" key="6">
    <source>
        <dbReference type="EMBL" id="HIQ30078.1"/>
    </source>
</evidence>